<reference evidence="1" key="1">
    <citation type="journal article" date="2020" name="Stud. Mycol.">
        <title>101 Dothideomycetes genomes: a test case for predicting lifestyles and emergence of pathogens.</title>
        <authorList>
            <person name="Haridas S."/>
            <person name="Albert R."/>
            <person name="Binder M."/>
            <person name="Bloem J."/>
            <person name="Labutti K."/>
            <person name="Salamov A."/>
            <person name="Andreopoulos B."/>
            <person name="Baker S."/>
            <person name="Barry K."/>
            <person name="Bills G."/>
            <person name="Bluhm B."/>
            <person name="Cannon C."/>
            <person name="Castanera R."/>
            <person name="Culley D."/>
            <person name="Daum C."/>
            <person name="Ezra D."/>
            <person name="Gonzalez J."/>
            <person name="Henrissat B."/>
            <person name="Kuo A."/>
            <person name="Liang C."/>
            <person name="Lipzen A."/>
            <person name="Lutzoni F."/>
            <person name="Magnuson J."/>
            <person name="Mondo S."/>
            <person name="Nolan M."/>
            <person name="Ohm R."/>
            <person name="Pangilinan J."/>
            <person name="Park H.-J."/>
            <person name="Ramirez L."/>
            <person name="Alfaro M."/>
            <person name="Sun H."/>
            <person name="Tritt A."/>
            <person name="Yoshinaga Y."/>
            <person name="Zwiers L.-H."/>
            <person name="Turgeon B."/>
            <person name="Goodwin S."/>
            <person name="Spatafora J."/>
            <person name="Crous P."/>
            <person name="Grigoriev I."/>
        </authorList>
    </citation>
    <scope>NUCLEOTIDE SEQUENCE</scope>
    <source>
        <strain evidence="1">CBS 161.51</strain>
    </source>
</reference>
<protein>
    <submittedName>
        <fullName evidence="1">Uncharacterized protein</fullName>
    </submittedName>
</protein>
<evidence type="ECO:0000313" key="1">
    <source>
        <dbReference type="EMBL" id="KAF1941592.1"/>
    </source>
</evidence>
<dbReference type="OrthoDB" id="411871at2759"/>
<sequence length="123" mass="13692">MYGRIHPLTHEPTHIYYVSHIVNHSCDTSAYSTNTRTSRTARCTSFYEASFCPSVLSSSRSTQSTLSPRALAARSALLRSTIGEALTNAIVQAATASIPYIKLGPRPKPWWDQDLYTLRKAML</sequence>
<name>A0A6A5SP67_9PLEO</name>
<gene>
    <name evidence="1" type="ORF">EJ02DRAFT_454970</name>
</gene>
<dbReference type="Proteomes" id="UP000800038">
    <property type="component" value="Unassembled WGS sequence"/>
</dbReference>
<accession>A0A6A5SP67</accession>
<dbReference type="EMBL" id="ML976045">
    <property type="protein sequence ID" value="KAF1941592.1"/>
    <property type="molecule type" value="Genomic_DNA"/>
</dbReference>
<dbReference type="AlphaFoldDB" id="A0A6A5SP67"/>
<keyword evidence="2" id="KW-1185">Reference proteome</keyword>
<proteinExistence type="predicted"/>
<evidence type="ECO:0000313" key="2">
    <source>
        <dbReference type="Proteomes" id="UP000800038"/>
    </source>
</evidence>
<organism evidence="1 2">
    <name type="scientific">Clathrospora elynae</name>
    <dbReference type="NCBI Taxonomy" id="706981"/>
    <lineage>
        <taxon>Eukaryota</taxon>
        <taxon>Fungi</taxon>
        <taxon>Dikarya</taxon>
        <taxon>Ascomycota</taxon>
        <taxon>Pezizomycotina</taxon>
        <taxon>Dothideomycetes</taxon>
        <taxon>Pleosporomycetidae</taxon>
        <taxon>Pleosporales</taxon>
        <taxon>Diademaceae</taxon>
        <taxon>Clathrospora</taxon>
    </lineage>
</organism>